<evidence type="ECO:0000313" key="4">
    <source>
        <dbReference type="Proteomes" id="UP001301958"/>
    </source>
</evidence>
<dbReference type="AlphaFoldDB" id="A0AAN7GYM2"/>
<protein>
    <recommendedName>
        <fullName evidence="2">Phospholipase/carboxylesterase/thioesterase domain-containing protein</fullName>
    </recommendedName>
</protein>
<comment type="similarity">
    <text evidence="1">Belongs to the AB hydrolase superfamily. AB hydrolase 2 family.</text>
</comment>
<reference evidence="3" key="1">
    <citation type="journal article" date="2023" name="Mol. Phylogenet. Evol.">
        <title>Genome-scale phylogeny and comparative genomics of the fungal order Sordariales.</title>
        <authorList>
            <person name="Hensen N."/>
            <person name="Bonometti L."/>
            <person name="Westerberg I."/>
            <person name="Brannstrom I.O."/>
            <person name="Guillou S."/>
            <person name="Cros-Aarteil S."/>
            <person name="Calhoun S."/>
            <person name="Haridas S."/>
            <person name="Kuo A."/>
            <person name="Mondo S."/>
            <person name="Pangilinan J."/>
            <person name="Riley R."/>
            <person name="LaButti K."/>
            <person name="Andreopoulos B."/>
            <person name="Lipzen A."/>
            <person name="Chen C."/>
            <person name="Yan M."/>
            <person name="Daum C."/>
            <person name="Ng V."/>
            <person name="Clum A."/>
            <person name="Steindorff A."/>
            <person name="Ohm R.A."/>
            <person name="Martin F."/>
            <person name="Silar P."/>
            <person name="Natvig D.O."/>
            <person name="Lalanne C."/>
            <person name="Gautier V."/>
            <person name="Ament-Velasquez S.L."/>
            <person name="Kruys A."/>
            <person name="Hutchinson M.I."/>
            <person name="Powell A.J."/>
            <person name="Barry K."/>
            <person name="Miller A.N."/>
            <person name="Grigoriev I.V."/>
            <person name="Debuchy R."/>
            <person name="Gladieux P."/>
            <person name="Hiltunen Thoren M."/>
            <person name="Johannesson H."/>
        </authorList>
    </citation>
    <scope>NUCLEOTIDE SEQUENCE</scope>
    <source>
        <strain evidence="3">CBS 990.96</strain>
    </source>
</reference>
<dbReference type="Pfam" id="PF02230">
    <property type="entry name" value="Abhydrolase_2"/>
    <property type="match status" value="1"/>
</dbReference>
<dbReference type="PANTHER" id="PTHR10655:SF63">
    <property type="entry name" value="PHOSPHOLIPASE_CARBOXYLESTERASE_THIOESTERASE DOMAIN-CONTAINING PROTEIN"/>
    <property type="match status" value="1"/>
</dbReference>
<dbReference type="SUPFAM" id="SSF53474">
    <property type="entry name" value="alpha/beta-Hydrolases"/>
    <property type="match status" value="1"/>
</dbReference>
<dbReference type="PANTHER" id="PTHR10655">
    <property type="entry name" value="LYSOPHOSPHOLIPASE-RELATED"/>
    <property type="match status" value="1"/>
</dbReference>
<gene>
    <name evidence="3" type="ORF">QBC38DRAFT_364828</name>
</gene>
<dbReference type="EMBL" id="MU865335">
    <property type="protein sequence ID" value="KAK4227178.1"/>
    <property type="molecule type" value="Genomic_DNA"/>
</dbReference>
<dbReference type="GO" id="GO:0005737">
    <property type="term" value="C:cytoplasm"/>
    <property type="evidence" value="ECO:0007669"/>
    <property type="project" value="TreeGrafter"/>
</dbReference>
<feature type="non-terminal residue" evidence="3">
    <location>
        <position position="1"/>
    </location>
</feature>
<proteinExistence type="inferred from homology"/>
<evidence type="ECO:0000256" key="1">
    <source>
        <dbReference type="ARBA" id="ARBA00006499"/>
    </source>
</evidence>
<dbReference type="InterPro" id="IPR050565">
    <property type="entry name" value="LYPA1-2/EST-like"/>
</dbReference>
<accession>A0AAN7GYM2</accession>
<dbReference type="Gene3D" id="3.40.50.1820">
    <property type="entry name" value="alpha/beta hydrolase"/>
    <property type="match status" value="1"/>
</dbReference>
<evidence type="ECO:0000313" key="3">
    <source>
        <dbReference type="EMBL" id="KAK4227178.1"/>
    </source>
</evidence>
<comment type="caution">
    <text evidence="3">The sequence shown here is derived from an EMBL/GenBank/DDBJ whole genome shotgun (WGS) entry which is preliminary data.</text>
</comment>
<sequence>HTHALIILHRNQEESFNSFLFTLLRRYWGWKDAKKRGTRLCFPEFKFVFPKAPEMYSERTRRRWWLGGWRRKRTMWFDVWDEADPTEKEELQIPGLKFCIPQIIRLIQEEAQLLGGDTTKIILAGLEDGGGIAAHVLFNCGFQLGAVIGYCSGLPLYNPKRDLKAYREMLPGPKHKEQLDEAVKKTPILLEYSLGDEMVTLERAREMRNALIILGCEKVKWNEYEEDYHMFRDGDSKIGINS</sequence>
<dbReference type="InterPro" id="IPR029058">
    <property type="entry name" value="AB_hydrolase_fold"/>
</dbReference>
<dbReference type="GO" id="GO:0008474">
    <property type="term" value="F:palmitoyl-(protein) hydrolase activity"/>
    <property type="evidence" value="ECO:0007669"/>
    <property type="project" value="TreeGrafter"/>
</dbReference>
<keyword evidence="4" id="KW-1185">Reference proteome</keyword>
<dbReference type="InterPro" id="IPR003140">
    <property type="entry name" value="PLipase/COase/thioEstase"/>
</dbReference>
<dbReference type="Proteomes" id="UP001301958">
    <property type="component" value="Unassembled WGS sequence"/>
</dbReference>
<feature type="domain" description="Phospholipase/carboxylesterase/thioesterase" evidence="2">
    <location>
        <begin position="40"/>
        <end position="229"/>
    </location>
</feature>
<organism evidence="3 4">
    <name type="scientific">Podospora fimiseda</name>
    <dbReference type="NCBI Taxonomy" id="252190"/>
    <lineage>
        <taxon>Eukaryota</taxon>
        <taxon>Fungi</taxon>
        <taxon>Dikarya</taxon>
        <taxon>Ascomycota</taxon>
        <taxon>Pezizomycotina</taxon>
        <taxon>Sordariomycetes</taxon>
        <taxon>Sordariomycetidae</taxon>
        <taxon>Sordariales</taxon>
        <taxon>Podosporaceae</taxon>
        <taxon>Podospora</taxon>
    </lineage>
</organism>
<evidence type="ECO:0000259" key="2">
    <source>
        <dbReference type="Pfam" id="PF02230"/>
    </source>
</evidence>
<reference evidence="3" key="2">
    <citation type="submission" date="2023-05" db="EMBL/GenBank/DDBJ databases">
        <authorList>
            <consortium name="Lawrence Berkeley National Laboratory"/>
            <person name="Steindorff A."/>
            <person name="Hensen N."/>
            <person name="Bonometti L."/>
            <person name="Westerberg I."/>
            <person name="Brannstrom I.O."/>
            <person name="Guillou S."/>
            <person name="Cros-Aarteil S."/>
            <person name="Calhoun S."/>
            <person name="Haridas S."/>
            <person name="Kuo A."/>
            <person name="Mondo S."/>
            <person name="Pangilinan J."/>
            <person name="Riley R."/>
            <person name="Labutti K."/>
            <person name="Andreopoulos B."/>
            <person name="Lipzen A."/>
            <person name="Chen C."/>
            <person name="Yanf M."/>
            <person name="Daum C."/>
            <person name="Ng V."/>
            <person name="Clum A."/>
            <person name="Ohm R."/>
            <person name="Martin F."/>
            <person name="Silar P."/>
            <person name="Natvig D."/>
            <person name="Lalanne C."/>
            <person name="Gautier V."/>
            <person name="Ament-Velasquez S.L."/>
            <person name="Kruys A."/>
            <person name="Hutchinson M.I."/>
            <person name="Powell A.J."/>
            <person name="Barry K."/>
            <person name="Miller A.N."/>
            <person name="Grigoriev I.V."/>
            <person name="Debuchy R."/>
            <person name="Gladieux P."/>
            <person name="Thoren M.H."/>
            <person name="Johannesson H."/>
        </authorList>
    </citation>
    <scope>NUCLEOTIDE SEQUENCE</scope>
    <source>
        <strain evidence="3">CBS 990.96</strain>
    </source>
</reference>
<dbReference type="GO" id="GO:0052689">
    <property type="term" value="F:carboxylic ester hydrolase activity"/>
    <property type="evidence" value="ECO:0007669"/>
    <property type="project" value="TreeGrafter"/>
</dbReference>
<name>A0AAN7GYM2_9PEZI</name>